<accession>A0A5N5D062</accession>
<feature type="compositionally biased region" description="Polar residues" evidence="6">
    <location>
        <begin position="192"/>
        <end position="207"/>
    </location>
</feature>
<gene>
    <name evidence="9" type="ORF">DBV05_g10276</name>
</gene>
<evidence type="ECO:0000256" key="2">
    <source>
        <dbReference type="ARBA" id="ARBA00022692"/>
    </source>
</evidence>
<comment type="caution">
    <text evidence="9">The sequence shown here is derived from an EMBL/GenBank/DDBJ whole genome shotgun (WGS) entry which is preliminary data.</text>
</comment>
<organism evidence="9 10">
    <name type="scientific">Lasiodiplodia theobromae</name>
    <dbReference type="NCBI Taxonomy" id="45133"/>
    <lineage>
        <taxon>Eukaryota</taxon>
        <taxon>Fungi</taxon>
        <taxon>Dikarya</taxon>
        <taxon>Ascomycota</taxon>
        <taxon>Pezizomycotina</taxon>
        <taxon>Dothideomycetes</taxon>
        <taxon>Dothideomycetes incertae sedis</taxon>
        <taxon>Botryosphaeriales</taxon>
        <taxon>Botryosphaeriaceae</taxon>
        <taxon>Lasiodiplodia</taxon>
    </lineage>
</organism>
<dbReference type="Pfam" id="PF20684">
    <property type="entry name" value="Fung_rhodopsin"/>
    <property type="match status" value="1"/>
</dbReference>
<dbReference type="PANTHER" id="PTHR33048">
    <property type="entry name" value="PTH11-LIKE INTEGRAL MEMBRANE PROTEIN (AFU_ORTHOLOGUE AFUA_5G11245)"/>
    <property type="match status" value="1"/>
</dbReference>
<dbReference type="GO" id="GO:0016020">
    <property type="term" value="C:membrane"/>
    <property type="evidence" value="ECO:0007669"/>
    <property type="project" value="UniProtKB-SubCell"/>
</dbReference>
<keyword evidence="4 7" id="KW-0472">Membrane</keyword>
<evidence type="ECO:0000259" key="8">
    <source>
        <dbReference type="Pfam" id="PF20684"/>
    </source>
</evidence>
<evidence type="ECO:0000313" key="9">
    <source>
        <dbReference type="EMBL" id="KAB2571050.1"/>
    </source>
</evidence>
<evidence type="ECO:0000313" key="10">
    <source>
        <dbReference type="Proteomes" id="UP000325902"/>
    </source>
</evidence>
<keyword evidence="3 7" id="KW-1133">Transmembrane helix</keyword>
<dbReference type="EMBL" id="VCHE01000113">
    <property type="protein sequence ID" value="KAB2571050.1"/>
    <property type="molecule type" value="Genomic_DNA"/>
</dbReference>
<evidence type="ECO:0000256" key="5">
    <source>
        <dbReference type="ARBA" id="ARBA00038359"/>
    </source>
</evidence>
<evidence type="ECO:0000256" key="1">
    <source>
        <dbReference type="ARBA" id="ARBA00004141"/>
    </source>
</evidence>
<dbReference type="OrthoDB" id="5329176at2759"/>
<dbReference type="InterPro" id="IPR049326">
    <property type="entry name" value="Rhodopsin_dom_fungi"/>
</dbReference>
<comment type="subcellular location">
    <subcellularLocation>
        <location evidence="1">Membrane</location>
        <topology evidence="1">Multi-pass membrane protein</topology>
    </subcellularLocation>
</comment>
<evidence type="ECO:0000256" key="4">
    <source>
        <dbReference type="ARBA" id="ARBA00023136"/>
    </source>
</evidence>
<feature type="transmembrane region" description="Helical" evidence="7">
    <location>
        <begin position="80"/>
        <end position="103"/>
    </location>
</feature>
<keyword evidence="2 7" id="KW-0812">Transmembrane</keyword>
<reference evidence="9 10" key="1">
    <citation type="journal article" date="2019" name="Sci. Rep.">
        <title>A multi-omics analysis of the grapevine pathogen Lasiodiplodia theobromae reveals that temperature affects the expression of virulence- and pathogenicity-related genes.</title>
        <authorList>
            <person name="Felix C."/>
            <person name="Meneses R."/>
            <person name="Goncalves M.F.M."/>
            <person name="Tilleman L."/>
            <person name="Duarte A.S."/>
            <person name="Jorrin-Novo J.V."/>
            <person name="Van de Peer Y."/>
            <person name="Deforce D."/>
            <person name="Van Nieuwerburgh F."/>
            <person name="Esteves A.C."/>
            <person name="Alves A."/>
        </authorList>
    </citation>
    <scope>NUCLEOTIDE SEQUENCE [LARGE SCALE GENOMIC DNA]</scope>
    <source>
        <strain evidence="9 10">LA-SOL3</strain>
    </source>
</reference>
<feature type="compositionally biased region" description="Basic and acidic residues" evidence="6">
    <location>
        <begin position="277"/>
        <end position="291"/>
    </location>
</feature>
<feature type="region of interest" description="Disordered" evidence="6">
    <location>
        <begin position="250"/>
        <end position="325"/>
    </location>
</feature>
<dbReference type="InterPro" id="IPR052337">
    <property type="entry name" value="SAT4-like"/>
</dbReference>
<comment type="similarity">
    <text evidence="5">Belongs to the SAT4 family.</text>
</comment>
<dbReference type="PANTHER" id="PTHR33048:SF129">
    <property type="entry name" value="INTEGRAL MEMBRANE PROTEIN-RELATED"/>
    <property type="match status" value="1"/>
</dbReference>
<sequence length="325" mass="36392">MLITALTKISILTFYRRLSHGTYTTSWIWTVRGFIAFVAALAVTFAILLCAGCRPFKAFWLRVNIEWVMNNEYTCFNEGVNFIVFAVINVITDAAVCILPLLVLRRLQMPKRQKWALSALFGIGFFLCFCGIMRLVWLYIVYYTTYDLTWTTNYIFSWTLVETHFSIVCASAPALNVFFRRILQATTHRDPNSNPSHQRNVYSTIGSGSAVGGSRPRLNDDGGESGESGIYMADMIAYKAAKAEAKRRERASSLFSVSEENGKDEGSSRRGSSMTVTHEELDADRVARESDDTLPAVEEEQPRSSRGSTDSILETHHVVVGGLGK</sequence>
<proteinExistence type="inferred from homology"/>
<keyword evidence="10" id="KW-1185">Reference proteome</keyword>
<feature type="transmembrane region" description="Helical" evidence="7">
    <location>
        <begin position="34"/>
        <end position="60"/>
    </location>
</feature>
<evidence type="ECO:0000256" key="3">
    <source>
        <dbReference type="ARBA" id="ARBA00022989"/>
    </source>
</evidence>
<feature type="region of interest" description="Disordered" evidence="6">
    <location>
        <begin position="189"/>
        <end position="226"/>
    </location>
</feature>
<dbReference type="Proteomes" id="UP000325902">
    <property type="component" value="Unassembled WGS sequence"/>
</dbReference>
<name>A0A5N5D062_9PEZI</name>
<evidence type="ECO:0000256" key="7">
    <source>
        <dbReference type="SAM" id="Phobius"/>
    </source>
</evidence>
<dbReference type="AlphaFoldDB" id="A0A5N5D062"/>
<feature type="transmembrane region" description="Helical" evidence="7">
    <location>
        <begin position="115"/>
        <end position="142"/>
    </location>
</feature>
<protein>
    <recommendedName>
        <fullName evidence="8">Rhodopsin domain-containing protein</fullName>
    </recommendedName>
</protein>
<evidence type="ECO:0000256" key="6">
    <source>
        <dbReference type="SAM" id="MobiDB-lite"/>
    </source>
</evidence>
<feature type="transmembrane region" description="Helical" evidence="7">
    <location>
        <begin position="154"/>
        <end position="179"/>
    </location>
</feature>
<feature type="domain" description="Rhodopsin" evidence="8">
    <location>
        <begin position="3"/>
        <end position="181"/>
    </location>
</feature>